<name>A0A9P6IEF1_9PEZI</name>
<reference evidence="2" key="1">
    <citation type="submission" date="2020-03" db="EMBL/GenBank/DDBJ databases">
        <authorList>
            <person name="He L."/>
        </authorList>
    </citation>
    <scope>NUCLEOTIDE SEQUENCE</scope>
    <source>
        <strain evidence="2">CkLH20</strain>
    </source>
</reference>
<dbReference type="OrthoDB" id="3548654at2759"/>
<sequence length="696" mass="79777">MSDDTADFFQFAGAREYWTGYDIDRKLELAIIDDHEWIPEETREQIRDWAKTKTPPSEQKNDTQVTPYKPITDKYEIRVLEVKPGKRGDKLRGSLHHCSLEYIDPIPSNRTYFRMRYALSMNDLTTPVSYTALSYTWGPPVFDADFECDGHQKKITKSLESALLHFRREDRSVVMWIDQICIDQSNNEEKSQQIPLMSRIYERALNTAIWMGDTSDGSDAAVKLLDDINIRLQFTTEDDIDTEEFERLRLPKPESEEWKALWDFLSRPWFTRVWIIQEVILSRDPWVVCGDSIMVWENLAGACMQLRTTGISEWMQQNFPKEKKDEDRDVCQLAWELDQLKQHAQDNNSTLFSLLVQSRGAQCYDLRDKVYGLLGVCNAEHQEALKVSYDEDFTASRLYHDVVVHHLSLDARSWSLHELLSCVDHESPHLPSWVPDWSKPRRTVALGYTTASQGIYRAHGRFVPLMLKIDAEVDDKNHGELHVRGVLVDSIAKLSDVFEDPDLTYEYPSTNKTLLDFLDFVSQMTEYPAPHSVFSAFWHTLVAGKDGAGRLKCPDSVEEIVSLLLDASTGQSPSIAGQTYTTRQKRPKGKGRLELERLKVRKSGSAGEAFQETRTAMINAVKNRRLGITTKGYLGLFPQHAEAGDNLYVLDGGHVPFVMRDAEGGKFRLVGECYVYGIMDGEAIREDTRLEEMTLV</sequence>
<dbReference type="Pfam" id="PF06985">
    <property type="entry name" value="HET"/>
    <property type="match status" value="1"/>
</dbReference>
<gene>
    <name evidence="2" type="ORF">CkaCkLH20_02330</name>
</gene>
<dbReference type="Pfam" id="PF26639">
    <property type="entry name" value="Het-6_barrel"/>
    <property type="match status" value="1"/>
</dbReference>
<evidence type="ECO:0000313" key="3">
    <source>
        <dbReference type="Proteomes" id="UP000781932"/>
    </source>
</evidence>
<dbReference type="InterPro" id="IPR052895">
    <property type="entry name" value="HetReg/Transcr_Mod"/>
</dbReference>
<evidence type="ECO:0000313" key="2">
    <source>
        <dbReference type="EMBL" id="KAF9880376.1"/>
    </source>
</evidence>
<reference evidence="2" key="2">
    <citation type="submission" date="2020-11" db="EMBL/GenBank/DDBJ databases">
        <title>Whole genome sequencing of Colletotrichum sp.</title>
        <authorList>
            <person name="Li H."/>
        </authorList>
    </citation>
    <scope>NUCLEOTIDE SEQUENCE</scope>
    <source>
        <strain evidence="2">CkLH20</strain>
    </source>
</reference>
<keyword evidence="3" id="KW-1185">Reference proteome</keyword>
<proteinExistence type="predicted"/>
<dbReference type="InterPro" id="IPR010730">
    <property type="entry name" value="HET"/>
</dbReference>
<feature type="domain" description="Heterokaryon incompatibility" evidence="1">
    <location>
        <begin position="130"/>
        <end position="278"/>
    </location>
</feature>
<organism evidence="2 3">
    <name type="scientific">Colletotrichum karsti</name>
    <dbReference type="NCBI Taxonomy" id="1095194"/>
    <lineage>
        <taxon>Eukaryota</taxon>
        <taxon>Fungi</taxon>
        <taxon>Dikarya</taxon>
        <taxon>Ascomycota</taxon>
        <taxon>Pezizomycotina</taxon>
        <taxon>Sordariomycetes</taxon>
        <taxon>Hypocreomycetidae</taxon>
        <taxon>Glomerellales</taxon>
        <taxon>Glomerellaceae</taxon>
        <taxon>Colletotrichum</taxon>
        <taxon>Colletotrichum boninense species complex</taxon>
    </lineage>
</organism>
<dbReference type="EMBL" id="JAATWM020000005">
    <property type="protein sequence ID" value="KAF9880376.1"/>
    <property type="molecule type" value="Genomic_DNA"/>
</dbReference>
<dbReference type="RefSeq" id="XP_038749837.1">
    <property type="nucleotide sequence ID" value="XM_038885049.1"/>
</dbReference>
<dbReference type="GeneID" id="62158123"/>
<evidence type="ECO:0000259" key="1">
    <source>
        <dbReference type="Pfam" id="PF06985"/>
    </source>
</evidence>
<protein>
    <submittedName>
        <fullName evidence="2">Heterokaryon incompatibility protein</fullName>
    </submittedName>
</protein>
<dbReference type="AlphaFoldDB" id="A0A9P6IEF1"/>
<comment type="caution">
    <text evidence="2">The sequence shown here is derived from an EMBL/GenBank/DDBJ whole genome shotgun (WGS) entry which is preliminary data.</text>
</comment>
<dbReference type="Proteomes" id="UP000781932">
    <property type="component" value="Unassembled WGS sequence"/>
</dbReference>
<accession>A0A9P6IEF1</accession>
<dbReference type="PANTHER" id="PTHR24148:SF80">
    <property type="entry name" value="HETEROKARYON INCOMPATIBILITY DOMAIN-CONTAINING PROTEIN"/>
    <property type="match status" value="1"/>
</dbReference>
<dbReference type="PANTHER" id="PTHR24148">
    <property type="entry name" value="ANKYRIN REPEAT DOMAIN-CONTAINING PROTEIN 39 HOMOLOG-RELATED"/>
    <property type="match status" value="1"/>
</dbReference>